<reference evidence="1 2" key="1">
    <citation type="submission" date="2015-01" db="EMBL/GenBank/DDBJ databases">
        <title>Evolution of Trichinella species and genotypes.</title>
        <authorList>
            <person name="Korhonen P.K."/>
            <person name="Edoardo P."/>
            <person name="Giuseppe L.R."/>
            <person name="Gasser R.B."/>
        </authorList>
    </citation>
    <scope>NUCLEOTIDE SEQUENCE [LARGE SCALE GENOMIC DNA]</scope>
    <source>
        <strain evidence="1">ISS141</strain>
    </source>
</reference>
<protein>
    <submittedName>
        <fullName evidence="1">Uncharacterized protein</fullName>
    </submittedName>
</protein>
<dbReference type="Proteomes" id="UP000054815">
    <property type="component" value="Unassembled WGS sequence"/>
</dbReference>
<accession>A0A0V0X7U9</accession>
<sequence>MFEKYSILVPDYLPDSNEDILETCDGHWLRNMSFGSLSRG</sequence>
<evidence type="ECO:0000313" key="2">
    <source>
        <dbReference type="Proteomes" id="UP000054815"/>
    </source>
</evidence>
<comment type="caution">
    <text evidence="1">The sequence shown here is derived from an EMBL/GenBank/DDBJ whole genome shotgun (WGS) entry which is preliminary data.</text>
</comment>
<dbReference type="EMBL" id="JYDU01000713">
    <property type="protein sequence ID" value="KRX84076.1"/>
    <property type="molecule type" value="Genomic_DNA"/>
</dbReference>
<evidence type="ECO:0000313" key="1">
    <source>
        <dbReference type="EMBL" id="KRX84076.1"/>
    </source>
</evidence>
<gene>
    <name evidence="1" type="ORF">T4E_1216</name>
</gene>
<name>A0A0V0X7U9_TRIPS</name>
<dbReference type="AlphaFoldDB" id="A0A0V0X7U9"/>
<organism evidence="1 2">
    <name type="scientific">Trichinella pseudospiralis</name>
    <name type="common">Parasitic roundworm</name>
    <dbReference type="NCBI Taxonomy" id="6337"/>
    <lineage>
        <taxon>Eukaryota</taxon>
        <taxon>Metazoa</taxon>
        <taxon>Ecdysozoa</taxon>
        <taxon>Nematoda</taxon>
        <taxon>Enoplea</taxon>
        <taxon>Dorylaimia</taxon>
        <taxon>Trichinellida</taxon>
        <taxon>Trichinellidae</taxon>
        <taxon>Trichinella</taxon>
    </lineage>
</organism>
<proteinExistence type="predicted"/>